<dbReference type="Pfam" id="PF07743">
    <property type="entry name" value="HSCB_C"/>
    <property type="match status" value="1"/>
</dbReference>
<evidence type="ECO:0000259" key="6">
    <source>
        <dbReference type="PROSITE" id="PS50076"/>
    </source>
</evidence>
<accession>A0ABQ6BZ13</accession>
<proteinExistence type="inferred from homology"/>
<dbReference type="NCBIfam" id="NF002935">
    <property type="entry name" value="PRK03578.1"/>
    <property type="match status" value="1"/>
</dbReference>
<comment type="similarity">
    <text evidence="1 4">Belongs to the HscB family.</text>
</comment>
<dbReference type="RefSeq" id="WP_018746882.1">
    <property type="nucleotide sequence ID" value="NZ_BSOZ01000030.1"/>
</dbReference>
<comment type="subunit">
    <text evidence="4">Interacts with HscA and stimulates its ATPase activity.</text>
</comment>
<evidence type="ECO:0000256" key="1">
    <source>
        <dbReference type="ARBA" id="ARBA00010476"/>
    </source>
</evidence>
<sequence>MTFDFAASHFDLFEQPARFAIDARALDARYRALQAQYHPDRYASAGDAEKRLALQIATRVNEAYQILKSPLARGRYLLTLAGVDTQEETNTAMPMDFLMGQMEWREQIAEARASGNVERLEALNTELRGEIGDLEAELGDLLDADRLAEAAVAVRKLRFLEKLDQEIGDAIEAALF</sequence>
<evidence type="ECO:0000256" key="2">
    <source>
        <dbReference type="ARBA" id="ARBA00023186"/>
    </source>
</evidence>
<comment type="function">
    <text evidence="3 4">Co-chaperone involved in the maturation of iron-sulfur cluster-containing proteins. Seems to help targeting proteins to be folded toward HscA.</text>
</comment>
<dbReference type="Gene3D" id="1.10.287.110">
    <property type="entry name" value="DnaJ domain"/>
    <property type="match status" value="1"/>
</dbReference>
<name>A0ABQ6BZ13_9NEIS</name>
<dbReference type="SMART" id="SM00271">
    <property type="entry name" value="DnaJ"/>
    <property type="match status" value="1"/>
</dbReference>
<comment type="caution">
    <text evidence="7">The sequence shown here is derived from an EMBL/GenBank/DDBJ whole genome shotgun (WGS) entry which is preliminary data.</text>
</comment>
<evidence type="ECO:0000313" key="7">
    <source>
        <dbReference type="EMBL" id="GLS04944.1"/>
    </source>
</evidence>
<dbReference type="PANTHER" id="PTHR14021:SF15">
    <property type="entry name" value="IRON-SULFUR CLUSTER CO-CHAPERONE PROTEIN HSCB"/>
    <property type="match status" value="1"/>
</dbReference>
<dbReference type="Gene3D" id="1.20.1280.20">
    <property type="entry name" value="HscB, C-terminal domain"/>
    <property type="match status" value="1"/>
</dbReference>
<dbReference type="PROSITE" id="PS50076">
    <property type="entry name" value="DNAJ_2"/>
    <property type="match status" value="1"/>
</dbReference>
<dbReference type="CDD" id="cd06257">
    <property type="entry name" value="DnaJ"/>
    <property type="match status" value="1"/>
</dbReference>
<dbReference type="NCBIfam" id="TIGR00714">
    <property type="entry name" value="hscB"/>
    <property type="match status" value="1"/>
</dbReference>
<evidence type="ECO:0000256" key="3">
    <source>
        <dbReference type="ARBA" id="ARBA00025596"/>
    </source>
</evidence>
<dbReference type="InterPro" id="IPR004640">
    <property type="entry name" value="HscB"/>
</dbReference>
<keyword evidence="2 4" id="KW-0143">Chaperone</keyword>
<dbReference type="InterPro" id="IPR009073">
    <property type="entry name" value="HscB_oligo_C"/>
</dbReference>
<dbReference type="EMBL" id="BSOZ01000030">
    <property type="protein sequence ID" value="GLS04944.1"/>
    <property type="molecule type" value="Genomic_DNA"/>
</dbReference>
<feature type="coiled-coil region" evidence="5">
    <location>
        <begin position="117"/>
        <end position="144"/>
    </location>
</feature>
<dbReference type="HAMAP" id="MF_00682">
    <property type="entry name" value="HscB"/>
    <property type="match status" value="1"/>
</dbReference>
<dbReference type="InterPro" id="IPR001623">
    <property type="entry name" value="DnaJ_domain"/>
</dbReference>
<organism evidence="7 8">
    <name type="scientific">Chitiniphilus shinanonensis</name>
    <dbReference type="NCBI Taxonomy" id="553088"/>
    <lineage>
        <taxon>Bacteria</taxon>
        <taxon>Pseudomonadati</taxon>
        <taxon>Pseudomonadota</taxon>
        <taxon>Betaproteobacteria</taxon>
        <taxon>Neisseriales</taxon>
        <taxon>Chitinibacteraceae</taxon>
        <taxon>Chitiniphilus</taxon>
    </lineage>
</organism>
<dbReference type="SUPFAM" id="SSF46565">
    <property type="entry name" value="Chaperone J-domain"/>
    <property type="match status" value="1"/>
</dbReference>
<dbReference type="InterPro" id="IPR036386">
    <property type="entry name" value="HscB_C_sf"/>
</dbReference>
<keyword evidence="5" id="KW-0175">Coiled coil</keyword>
<keyword evidence="8" id="KW-1185">Reference proteome</keyword>
<dbReference type="InterPro" id="IPR036869">
    <property type="entry name" value="J_dom_sf"/>
</dbReference>
<reference evidence="8" key="1">
    <citation type="journal article" date="2019" name="Int. J. Syst. Evol. Microbiol.">
        <title>The Global Catalogue of Microorganisms (GCM) 10K type strain sequencing project: providing services to taxonomists for standard genome sequencing and annotation.</title>
        <authorList>
            <consortium name="The Broad Institute Genomics Platform"/>
            <consortium name="The Broad Institute Genome Sequencing Center for Infectious Disease"/>
            <person name="Wu L."/>
            <person name="Ma J."/>
        </authorList>
    </citation>
    <scope>NUCLEOTIDE SEQUENCE [LARGE SCALE GENOMIC DNA]</scope>
    <source>
        <strain evidence="8">NBRC 104970</strain>
    </source>
</reference>
<evidence type="ECO:0000256" key="5">
    <source>
        <dbReference type="SAM" id="Coils"/>
    </source>
</evidence>
<feature type="domain" description="J" evidence="6">
    <location>
        <begin position="8"/>
        <end position="80"/>
    </location>
</feature>
<dbReference type="SUPFAM" id="SSF47144">
    <property type="entry name" value="HSC20 (HSCB), C-terminal oligomerisation domain"/>
    <property type="match status" value="1"/>
</dbReference>
<protein>
    <recommendedName>
        <fullName evidence="4">Co-chaperone protein HscB homolog</fullName>
    </recommendedName>
</protein>
<evidence type="ECO:0000256" key="4">
    <source>
        <dbReference type="HAMAP-Rule" id="MF_00682"/>
    </source>
</evidence>
<evidence type="ECO:0000313" key="8">
    <source>
        <dbReference type="Proteomes" id="UP001156836"/>
    </source>
</evidence>
<dbReference type="PANTHER" id="PTHR14021">
    <property type="entry name" value="IRON-SULFUR CLUSTER CO-CHAPERONE PROTEIN HSCB"/>
    <property type="match status" value="1"/>
</dbReference>
<gene>
    <name evidence="4 7" type="primary">hscB</name>
    <name evidence="7" type="ORF">GCM10007860_20930</name>
</gene>
<dbReference type="Proteomes" id="UP001156836">
    <property type="component" value="Unassembled WGS sequence"/>
</dbReference>